<dbReference type="EMBL" id="SUYD01000015">
    <property type="protein sequence ID" value="MBE6267068.1"/>
    <property type="molecule type" value="Genomic_DNA"/>
</dbReference>
<proteinExistence type="predicted"/>
<evidence type="ECO:0000313" key="2">
    <source>
        <dbReference type="Proteomes" id="UP000763088"/>
    </source>
</evidence>
<dbReference type="AlphaFoldDB" id="A0A928BUN4"/>
<evidence type="ECO:0000313" key="1">
    <source>
        <dbReference type="EMBL" id="MBE6267068.1"/>
    </source>
</evidence>
<sequence length="237" mass="27423">MHLQTLKHIVLLWLLLIMGSATAIAVNYSKVFGSNWSAAKRYVSEHHKEWQQEFDLFGVDSRVAVAIVFPELIRYSMWQDEIERIAVNGLYVSKGKNGANFSIGRFQMKPSFAEEVEQAWNSSSLSKEFGFVFNLQQNNEARRSRIRRLSTMQGQCRYLAIFIRLQQQLHPQLSHLPAKEQVRLLATAYNGSFSASWDEIIKMRHQSHFHTDVIKTRTTRYYCYADIAAEALGDLFP</sequence>
<comment type="caution">
    <text evidence="1">The sequence shown here is derived from an EMBL/GenBank/DDBJ whole genome shotgun (WGS) entry which is preliminary data.</text>
</comment>
<gene>
    <name evidence="1" type="ORF">E7102_11500</name>
</gene>
<accession>A0A928BUN4</accession>
<organism evidence="1 2">
    <name type="scientific">Xylanibacter ruminicola</name>
    <name type="common">Prevotella ruminicola</name>
    <dbReference type="NCBI Taxonomy" id="839"/>
    <lineage>
        <taxon>Bacteria</taxon>
        <taxon>Pseudomonadati</taxon>
        <taxon>Bacteroidota</taxon>
        <taxon>Bacteroidia</taxon>
        <taxon>Bacteroidales</taxon>
        <taxon>Prevotellaceae</taxon>
        <taxon>Xylanibacter</taxon>
    </lineage>
</organism>
<name>A0A928BUN4_XYLRU</name>
<reference evidence="1" key="1">
    <citation type="submission" date="2019-04" db="EMBL/GenBank/DDBJ databases">
        <title>Evolution of Biomass-Degrading Anaerobic Consortia Revealed by Metagenomics.</title>
        <authorList>
            <person name="Peng X."/>
        </authorList>
    </citation>
    <scope>NUCLEOTIDE SEQUENCE</scope>
    <source>
        <strain evidence="1">SIG141</strain>
    </source>
</reference>
<protein>
    <submittedName>
        <fullName evidence="1">Uncharacterized protein</fullName>
    </submittedName>
</protein>
<dbReference type="Proteomes" id="UP000763088">
    <property type="component" value="Unassembled WGS sequence"/>
</dbReference>